<accession>A0AAE1EBC6</accession>
<proteinExistence type="predicted"/>
<dbReference type="Proteomes" id="UP001283361">
    <property type="component" value="Unassembled WGS sequence"/>
</dbReference>
<organism evidence="1 2">
    <name type="scientific">Elysia crispata</name>
    <name type="common">lettuce slug</name>
    <dbReference type="NCBI Taxonomy" id="231223"/>
    <lineage>
        <taxon>Eukaryota</taxon>
        <taxon>Metazoa</taxon>
        <taxon>Spiralia</taxon>
        <taxon>Lophotrochozoa</taxon>
        <taxon>Mollusca</taxon>
        <taxon>Gastropoda</taxon>
        <taxon>Heterobranchia</taxon>
        <taxon>Euthyneura</taxon>
        <taxon>Panpulmonata</taxon>
        <taxon>Sacoglossa</taxon>
        <taxon>Placobranchoidea</taxon>
        <taxon>Plakobranchidae</taxon>
        <taxon>Elysia</taxon>
    </lineage>
</organism>
<dbReference type="EMBL" id="JAWDGP010000540">
    <property type="protein sequence ID" value="KAK3799753.1"/>
    <property type="molecule type" value="Genomic_DNA"/>
</dbReference>
<evidence type="ECO:0000313" key="1">
    <source>
        <dbReference type="EMBL" id="KAK3799753.1"/>
    </source>
</evidence>
<reference evidence="1" key="1">
    <citation type="journal article" date="2023" name="G3 (Bethesda)">
        <title>A reference genome for the long-term kleptoplast-retaining sea slug Elysia crispata morphotype clarki.</title>
        <authorList>
            <person name="Eastman K.E."/>
            <person name="Pendleton A.L."/>
            <person name="Shaikh M.A."/>
            <person name="Suttiyut T."/>
            <person name="Ogas R."/>
            <person name="Tomko P."/>
            <person name="Gavelis G."/>
            <person name="Widhalm J.R."/>
            <person name="Wisecaver J.H."/>
        </authorList>
    </citation>
    <scope>NUCLEOTIDE SEQUENCE</scope>
    <source>
        <strain evidence="1">ECLA1</strain>
    </source>
</reference>
<comment type="caution">
    <text evidence="1">The sequence shown here is derived from an EMBL/GenBank/DDBJ whole genome shotgun (WGS) entry which is preliminary data.</text>
</comment>
<evidence type="ECO:0000313" key="2">
    <source>
        <dbReference type="Proteomes" id="UP001283361"/>
    </source>
</evidence>
<dbReference type="AlphaFoldDB" id="A0AAE1EBC6"/>
<keyword evidence="2" id="KW-1185">Reference proteome</keyword>
<protein>
    <submittedName>
        <fullName evidence="1">Uncharacterized protein</fullName>
    </submittedName>
</protein>
<gene>
    <name evidence="1" type="ORF">RRG08_025368</name>
</gene>
<sequence length="105" mass="12119">MFRREPSSFTLPICIAEHSRFPVKALRAVPDARPSQVQTLAMKKRYEAERSSVFKYRDEYCLLGSMERNLKEFHSKTLTGRHVAFTSPVPATSKFLIWTACCFQS</sequence>
<name>A0AAE1EBC6_9GAST</name>